<dbReference type="InterPro" id="IPR021125">
    <property type="entry name" value="DUF2127"/>
</dbReference>
<reference evidence="2 3" key="1">
    <citation type="submission" date="2010-12" db="EMBL/GenBank/DDBJ databases">
        <title>Complete sequence of Ethanoligenens harbinense YUAN-3.</title>
        <authorList>
            <person name="Lucas S."/>
            <person name="Copeland A."/>
            <person name="Lapidus A."/>
            <person name="Cheng J.-F."/>
            <person name="Bruce D."/>
            <person name="Goodwin L."/>
            <person name="Pitluck S."/>
            <person name="Chertkov O."/>
            <person name="Misra M."/>
            <person name="Detter J.C."/>
            <person name="Han C."/>
            <person name="Tapia R."/>
            <person name="Land M."/>
            <person name="Hauser L."/>
            <person name="Jeffries C."/>
            <person name="Kyrpides N."/>
            <person name="Ivanova N."/>
            <person name="Mikhailova N."/>
            <person name="Wang A."/>
            <person name="Mouttaki H."/>
            <person name="He Z."/>
            <person name="Zhou J."/>
            <person name="Hemme C.L."/>
            <person name="Woyke T."/>
        </authorList>
    </citation>
    <scope>NUCLEOTIDE SEQUENCE [LARGE SCALE GENOMIC DNA]</scope>
    <source>
        <strain evidence="3">DSM 18485 / JCM 12961 / CGMCC 1.5033 / YUAN-3</strain>
    </source>
</reference>
<organism evidence="2 3">
    <name type="scientific">Ethanoligenens harbinense (strain DSM 18485 / JCM 12961 / CGMCC 1.5033 / YUAN-3)</name>
    <dbReference type="NCBI Taxonomy" id="663278"/>
    <lineage>
        <taxon>Bacteria</taxon>
        <taxon>Bacillati</taxon>
        <taxon>Bacillota</taxon>
        <taxon>Clostridia</taxon>
        <taxon>Eubacteriales</taxon>
        <taxon>Oscillospiraceae</taxon>
        <taxon>Ethanoligenens</taxon>
    </lineage>
</organism>
<sequence>MANRIGKYGESLPAGDFVDVGFHIAVLCKGLGGLFELVGSVLLLFLNPARMGRLLTFVARRVLWSWKPVSGLLLQFGAHFSTGAQLFGMLYLLSHGAIKCMLMVLLWKKKLWAYPLAVLSILLFIGYQVYRIAVHPTFMMIALTVFDAAMIALTVAEYLRVRRTFAAQKQRA</sequence>
<name>E6U7R6_ETHHY</name>
<dbReference type="EMBL" id="CP002400">
    <property type="protein sequence ID" value="ADU28189.1"/>
    <property type="molecule type" value="Genomic_DNA"/>
</dbReference>
<evidence type="ECO:0000256" key="1">
    <source>
        <dbReference type="SAM" id="Phobius"/>
    </source>
</evidence>
<feature type="transmembrane region" description="Helical" evidence="1">
    <location>
        <begin position="84"/>
        <end position="104"/>
    </location>
</feature>
<feature type="transmembrane region" description="Helical" evidence="1">
    <location>
        <begin position="111"/>
        <end position="130"/>
    </location>
</feature>
<dbReference type="HOGENOM" id="CLU_117208_1_0_9"/>
<feature type="transmembrane region" description="Helical" evidence="1">
    <location>
        <begin position="20"/>
        <end position="46"/>
    </location>
</feature>
<dbReference type="KEGG" id="eha:Ethha_2696"/>
<keyword evidence="1" id="KW-0812">Transmembrane</keyword>
<evidence type="ECO:0008006" key="4">
    <source>
        <dbReference type="Google" id="ProtNLM"/>
    </source>
</evidence>
<dbReference type="Pfam" id="PF09900">
    <property type="entry name" value="DUF2127"/>
    <property type="match status" value="1"/>
</dbReference>
<dbReference type="AlphaFoldDB" id="E6U7R6"/>
<gene>
    <name evidence="2" type="ordered locus">Ethha_2696</name>
</gene>
<accession>E6U7R6</accession>
<dbReference type="RefSeq" id="WP_013486532.1">
    <property type="nucleotide sequence ID" value="NC_014828.1"/>
</dbReference>
<dbReference type="eggNOG" id="COG4331">
    <property type="taxonomic scope" value="Bacteria"/>
</dbReference>
<evidence type="ECO:0000313" key="2">
    <source>
        <dbReference type="EMBL" id="ADU28189.1"/>
    </source>
</evidence>
<protein>
    <recommendedName>
        <fullName evidence="4">DUF2127 domain-containing protein</fullName>
    </recommendedName>
</protein>
<keyword evidence="1" id="KW-1133">Transmembrane helix</keyword>
<proteinExistence type="predicted"/>
<evidence type="ECO:0000313" key="3">
    <source>
        <dbReference type="Proteomes" id="UP000001551"/>
    </source>
</evidence>
<keyword evidence="1" id="KW-0472">Membrane</keyword>
<feature type="transmembrane region" description="Helical" evidence="1">
    <location>
        <begin position="136"/>
        <end position="159"/>
    </location>
</feature>
<keyword evidence="3" id="KW-1185">Reference proteome</keyword>
<dbReference type="Proteomes" id="UP000001551">
    <property type="component" value="Chromosome"/>
</dbReference>